<keyword evidence="4" id="KW-0735">Signal-anchor</keyword>
<feature type="domain" description="Trichome birefringence-like N-terminal" evidence="9">
    <location>
        <begin position="57"/>
        <end position="110"/>
    </location>
</feature>
<comment type="caution">
    <text evidence="10">The sequence shown here is derived from an EMBL/GenBank/DDBJ whole genome shotgun (WGS) entry which is preliminary data.</text>
</comment>
<dbReference type="PANTHER" id="PTHR32285">
    <property type="entry name" value="PROTEIN TRICHOME BIREFRINGENCE-LIKE 9-RELATED"/>
    <property type="match status" value="1"/>
</dbReference>
<dbReference type="InterPro" id="IPR026057">
    <property type="entry name" value="TBL_C"/>
</dbReference>
<evidence type="ECO:0000256" key="1">
    <source>
        <dbReference type="ARBA" id="ARBA00004167"/>
    </source>
</evidence>
<comment type="subcellular location">
    <subcellularLocation>
        <location evidence="1">Membrane</location>
        <topology evidence="1">Single-pass membrane protein</topology>
    </subcellularLocation>
</comment>
<dbReference type="Pfam" id="PF13839">
    <property type="entry name" value="PC-Esterase"/>
    <property type="match status" value="1"/>
</dbReference>
<dbReference type="AlphaFoldDB" id="A0AA88WPS6"/>
<dbReference type="GO" id="GO:0016413">
    <property type="term" value="F:O-acetyltransferase activity"/>
    <property type="evidence" value="ECO:0007669"/>
    <property type="project" value="InterPro"/>
</dbReference>
<evidence type="ECO:0000259" key="8">
    <source>
        <dbReference type="Pfam" id="PF13839"/>
    </source>
</evidence>
<evidence type="ECO:0000313" key="10">
    <source>
        <dbReference type="EMBL" id="KAK3029485.1"/>
    </source>
</evidence>
<keyword evidence="11" id="KW-1185">Reference proteome</keyword>
<evidence type="ECO:0000259" key="9">
    <source>
        <dbReference type="Pfam" id="PF14416"/>
    </source>
</evidence>
<feature type="transmembrane region" description="Helical" evidence="7">
    <location>
        <begin position="20"/>
        <end position="38"/>
    </location>
</feature>
<evidence type="ECO:0000313" key="11">
    <source>
        <dbReference type="Proteomes" id="UP001188597"/>
    </source>
</evidence>
<comment type="similarity">
    <text evidence="2">Belongs to the PC-esterase family. TBL subfamily.</text>
</comment>
<dbReference type="InterPro" id="IPR025846">
    <property type="entry name" value="TBL_N"/>
</dbReference>
<proteinExistence type="inferred from homology"/>
<dbReference type="Proteomes" id="UP001188597">
    <property type="component" value="Unassembled WGS sequence"/>
</dbReference>
<keyword evidence="3 7" id="KW-0812">Transmembrane</keyword>
<organism evidence="10 11">
    <name type="scientific">Escallonia herrerae</name>
    <dbReference type="NCBI Taxonomy" id="1293975"/>
    <lineage>
        <taxon>Eukaryota</taxon>
        <taxon>Viridiplantae</taxon>
        <taxon>Streptophyta</taxon>
        <taxon>Embryophyta</taxon>
        <taxon>Tracheophyta</taxon>
        <taxon>Spermatophyta</taxon>
        <taxon>Magnoliopsida</taxon>
        <taxon>eudicotyledons</taxon>
        <taxon>Gunneridae</taxon>
        <taxon>Pentapetalae</taxon>
        <taxon>asterids</taxon>
        <taxon>campanulids</taxon>
        <taxon>Escalloniales</taxon>
        <taxon>Escalloniaceae</taxon>
        <taxon>Escallonia</taxon>
    </lineage>
</organism>
<keyword evidence="6 7" id="KW-0472">Membrane</keyword>
<evidence type="ECO:0000256" key="2">
    <source>
        <dbReference type="ARBA" id="ARBA00007727"/>
    </source>
</evidence>
<gene>
    <name evidence="10" type="ORF">RJ639_037506</name>
</gene>
<evidence type="ECO:0000256" key="4">
    <source>
        <dbReference type="ARBA" id="ARBA00022968"/>
    </source>
</evidence>
<dbReference type="EMBL" id="JAVXUP010000378">
    <property type="protein sequence ID" value="KAK3029485.1"/>
    <property type="molecule type" value="Genomic_DNA"/>
</dbReference>
<sequence length="141" mass="16528">MASTRKLVLHIWEVLYNFHSLVSFVITALVVTAVYLAGDSSRHLADHETLKNRPLPSCDLFSGKWVYNNNSQPLYKEKNCSFMVDGFACEKFGRKDLKYQYWRWQPNDCDLPRFNAKPLLEKLRDKRLIFAGDSLDYNMDQ</sequence>
<keyword evidence="5 7" id="KW-1133">Transmembrane helix</keyword>
<evidence type="ECO:0000256" key="6">
    <source>
        <dbReference type="ARBA" id="ARBA00023136"/>
    </source>
</evidence>
<dbReference type="GO" id="GO:0016020">
    <property type="term" value="C:membrane"/>
    <property type="evidence" value="ECO:0007669"/>
    <property type="project" value="UniProtKB-SubCell"/>
</dbReference>
<dbReference type="Pfam" id="PF14416">
    <property type="entry name" value="PMR5N"/>
    <property type="match status" value="1"/>
</dbReference>
<protein>
    <recommendedName>
        <fullName evidence="12">Trichome birefringence-like N-terminal domain-containing protein</fullName>
    </recommendedName>
</protein>
<evidence type="ECO:0000256" key="3">
    <source>
        <dbReference type="ARBA" id="ARBA00022692"/>
    </source>
</evidence>
<reference evidence="10" key="1">
    <citation type="submission" date="2022-12" db="EMBL/GenBank/DDBJ databases">
        <title>Draft genome assemblies for two species of Escallonia (Escalloniales).</title>
        <authorList>
            <person name="Chanderbali A."/>
            <person name="Dervinis C."/>
            <person name="Anghel I."/>
            <person name="Soltis D."/>
            <person name="Soltis P."/>
            <person name="Zapata F."/>
        </authorList>
    </citation>
    <scope>NUCLEOTIDE SEQUENCE</scope>
    <source>
        <strain evidence="10">UCBG64.0493</strain>
        <tissue evidence="10">Leaf</tissue>
    </source>
</reference>
<accession>A0AA88WPS6</accession>
<dbReference type="InterPro" id="IPR029962">
    <property type="entry name" value="TBL"/>
</dbReference>
<evidence type="ECO:0008006" key="12">
    <source>
        <dbReference type="Google" id="ProtNLM"/>
    </source>
</evidence>
<dbReference type="GO" id="GO:0005794">
    <property type="term" value="C:Golgi apparatus"/>
    <property type="evidence" value="ECO:0007669"/>
    <property type="project" value="TreeGrafter"/>
</dbReference>
<evidence type="ECO:0000256" key="5">
    <source>
        <dbReference type="ARBA" id="ARBA00022989"/>
    </source>
</evidence>
<evidence type="ECO:0000256" key="7">
    <source>
        <dbReference type="SAM" id="Phobius"/>
    </source>
</evidence>
<dbReference type="PANTHER" id="PTHR32285:SF239">
    <property type="entry name" value="PROTEIN TRICHOME BIREFRINGENCE-LIKE 34"/>
    <property type="match status" value="1"/>
</dbReference>
<name>A0AA88WPS6_9ASTE</name>
<feature type="domain" description="Trichome birefringence-like C-terminal" evidence="8">
    <location>
        <begin position="111"/>
        <end position="139"/>
    </location>
</feature>